<keyword evidence="2" id="KW-1185">Reference proteome</keyword>
<evidence type="ECO:0000313" key="1">
    <source>
        <dbReference type="EMBL" id="ABO94686.1"/>
    </source>
</evidence>
<sequence length="58" mass="6694">MARAPSDTFTVRIMLRSKLTIDTVLLEIAAERSREIRNFPRIMALLHGGRIHLCNVCW</sequence>
<accession>A4RT15</accession>
<organism evidence="1 2">
    <name type="scientific">Ostreococcus lucimarinus (strain CCE9901)</name>
    <dbReference type="NCBI Taxonomy" id="436017"/>
    <lineage>
        <taxon>Eukaryota</taxon>
        <taxon>Viridiplantae</taxon>
        <taxon>Chlorophyta</taxon>
        <taxon>Mamiellophyceae</taxon>
        <taxon>Mamiellales</taxon>
        <taxon>Bathycoccaceae</taxon>
        <taxon>Ostreococcus</taxon>
    </lineage>
</organism>
<proteinExistence type="predicted"/>
<reference evidence="1 2" key="1">
    <citation type="journal article" date="2007" name="Proc. Natl. Acad. Sci. U.S.A.">
        <title>The tiny eukaryote Ostreococcus provides genomic insights into the paradox of plankton speciation.</title>
        <authorList>
            <person name="Palenik B."/>
            <person name="Grimwood J."/>
            <person name="Aerts A."/>
            <person name="Rouze P."/>
            <person name="Salamov A."/>
            <person name="Putnam N."/>
            <person name="Dupont C."/>
            <person name="Jorgensen R."/>
            <person name="Derelle E."/>
            <person name="Rombauts S."/>
            <person name="Zhou K."/>
            <person name="Otillar R."/>
            <person name="Merchant S.S."/>
            <person name="Podell S."/>
            <person name="Gaasterland T."/>
            <person name="Napoli C."/>
            <person name="Gendler K."/>
            <person name="Manuell A."/>
            <person name="Tai V."/>
            <person name="Vallon O."/>
            <person name="Piganeau G."/>
            <person name="Jancek S."/>
            <person name="Heijde M."/>
            <person name="Jabbari K."/>
            <person name="Bowler C."/>
            <person name="Lohr M."/>
            <person name="Robbens S."/>
            <person name="Werner G."/>
            <person name="Dubchak I."/>
            <person name="Pazour G.J."/>
            <person name="Ren Q."/>
            <person name="Paulsen I."/>
            <person name="Delwiche C."/>
            <person name="Schmutz J."/>
            <person name="Rokhsar D."/>
            <person name="Van de Peer Y."/>
            <person name="Moreau H."/>
            <person name="Grigoriev I.V."/>
        </authorList>
    </citation>
    <scope>NUCLEOTIDE SEQUENCE [LARGE SCALE GENOMIC DNA]</scope>
    <source>
        <strain evidence="1 2">CCE9901</strain>
    </source>
</reference>
<dbReference type="KEGG" id="olu:OSTLU_30037"/>
<dbReference type="AlphaFoldDB" id="A4RT15"/>
<dbReference type="GeneID" id="5000113"/>
<dbReference type="EMBL" id="CP000582">
    <property type="protein sequence ID" value="ABO94686.1"/>
    <property type="molecule type" value="Genomic_DNA"/>
</dbReference>
<dbReference type="Gramene" id="ABO94686">
    <property type="protein sequence ID" value="ABO94686"/>
    <property type="gene ID" value="OSTLU_30037"/>
</dbReference>
<evidence type="ECO:0000313" key="2">
    <source>
        <dbReference type="Proteomes" id="UP000001568"/>
    </source>
</evidence>
<dbReference type="HOGENOM" id="CLU_2982467_0_0_1"/>
<dbReference type="Proteomes" id="UP000001568">
    <property type="component" value="Chromosome 2"/>
</dbReference>
<gene>
    <name evidence="1" type="ORF">OSTLU_30037</name>
</gene>
<dbReference type="RefSeq" id="XP_001416393.1">
    <property type="nucleotide sequence ID" value="XM_001416356.1"/>
</dbReference>
<name>A4RT15_OSTLU</name>
<protein>
    <submittedName>
        <fullName evidence="1">Uncharacterized protein</fullName>
    </submittedName>
</protein>